<dbReference type="KEGG" id="parq:DSM112329_01559"/>
<accession>A0AAU7AST7</accession>
<dbReference type="EC" id="6.3.4.19" evidence="6"/>
<feature type="domain" description="tRNA(Ile)-lysidine/2-thiocytidine synthase N-terminal" evidence="7">
    <location>
        <begin position="24"/>
        <end position="196"/>
    </location>
</feature>
<dbReference type="SUPFAM" id="SSF52402">
    <property type="entry name" value="Adenine nucleotide alpha hydrolases-like"/>
    <property type="match status" value="1"/>
</dbReference>
<dbReference type="InterPro" id="IPR014729">
    <property type="entry name" value="Rossmann-like_a/b/a_fold"/>
</dbReference>
<dbReference type="NCBIfam" id="TIGR02432">
    <property type="entry name" value="lysidine_TilS_N"/>
    <property type="match status" value="1"/>
</dbReference>
<dbReference type="PANTHER" id="PTHR43033:SF1">
    <property type="entry name" value="TRNA(ILE)-LYSIDINE SYNTHASE-RELATED"/>
    <property type="match status" value="1"/>
</dbReference>
<comment type="catalytic activity">
    <reaction evidence="5 6">
        <text>cytidine(34) in tRNA(Ile2) + L-lysine + ATP = lysidine(34) in tRNA(Ile2) + AMP + diphosphate + H(+)</text>
        <dbReference type="Rhea" id="RHEA:43744"/>
        <dbReference type="Rhea" id="RHEA-COMP:10625"/>
        <dbReference type="Rhea" id="RHEA-COMP:10670"/>
        <dbReference type="ChEBI" id="CHEBI:15378"/>
        <dbReference type="ChEBI" id="CHEBI:30616"/>
        <dbReference type="ChEBI" id="CHEBI:32551"/>
        <dbReference type="ChEBI" id="CHEBI:33019"/>
        <dbReference type="ChEBI" id="CHEBI:82748"/>
        <dbReference type="ChEBI" id="CHEBI:83665"/>
        <dbReference type="ChEBI" id="CHEBI:456215"/>
        <dbReference type="EC" id="6.3.4.19"/>
    </reaction>
</comment>
<dbReference type="Gene3D" id="3.40.50.620">
    <property type="entry name" value="HUPs"/>
    <property type="match status" value="1"/>
</dbReference>
<name>A0AAU7AST7_9ACTN</name>
<comment type="function">
    <text evidence="6">Ligates lysine onto the cytidine present at position 34 of the AUA codon-specific tRNA(Ile) that contains the anticodon CAU, in an ATP-dependent manner. Cytidine is converted to lysidine, thus changing the amino acid specificity of the tRNA from methionine to isoleucine.</text>
</comment>
<keyword evidence="2 6" id="KW-0819">tRNA processing</keyword>
<dbReference type="Gene3D" id="1.20.59.20">
    <property type="match status" value="1"/>
</dbReference>
<comment type="subcellular location">
    <subcellularLocation>
        <location evidence="6">Cytoplasm</location>
    </subcellularLocation>
</comment>
<keyword evidence="3 6" id="KW-0547">Nucleotide-binding</keyword>
<dbReference type="GO" id="GO:0032267">
    <property type="term" value="F:tRNA(Ile)-lysidine synthase activity"/>
    <property type="evidence" value="ECO:0007669"/>
    <property type="project" value="UniProtKB-EC"/>
</dbReference>
<evidence type="ECO:0000313" key="8">
    <source>
        <dbReference type="EMBL" id="XAY04723.1"/>
    </source>
</evidence>
<proteinExistence type="inferred from homology"/>
<dbReference type="InterPro" id="IPR012795">
    <property type="entry name" value="tRNA_Ile_lys_synt_N"/>
</dbReference>
<dbReference type="SUPFAM" id="SSF82829">
    <property type="entry name" value="MesJ substrate recognition domain-like"/>
    <property type="match status" value="1"/>
</dbReference>
<feature type="binding site" evidence="6">
    <location>
        <begin position="29"/>
        <end position="34"/>
    </location>
    <ligand>
        <name>ATP</name>
        <dbReference type="ChEBI" id="CHEBI:30616"/>
    </ligand>
</feature>
<evidence type="ECO:0000259" key="7">
    <source>
        <dbReference type="Pfam" id="PF01171"/>
    </source>
</evidence>
<organism evidence="8">
    <name type="scientific">Paraconexibacter sp. AEG42_29</name>
    <dbReference type="NCBI Taxonomy" id="2997339"/>
    <lineage>
        <taxon>Bacteria</taxon>
        <taxon>Bacillati</taxon>
        <taxon>Actinomycetota</taxon>
        <taxon>Thermoleophilia</taxon>
        <taxon>Solirubrobacterales</taxon>
        <taxon>Paraconexibacteraceae</taxon>
        <taxon>Paraconexibacter</taxon>
    </lineage>
</organism>
<evidence type="ECO:0000256" key="5">
    <source>
        <dbReference type="ARBA" id="ARBA00048539"/>
    </source>
</evidence>
<evidence type="ECO:0000256" key="3">
    <source>
        <dbReference type="ARBA" id="ARBA00022741"/>
    </source>
</evidence>
<dbReference type="InterPro" id="IPR011063">
    <property type="entry name" value="TilS/TtcA_N"/>
</dbReference>
<gene>
    <name evidence="6 8" type="primary">tilS</name>
    <name evidence="8" type="ORF">DSM112329_01559</name>
</gene>
<comment type="domain">
    <text evidence="6">The N-terminal region contains the highly conserved SGGXDS motif, predicted to be a P-loop motif involved in ATP binding.</text>
</comment>
<keyword evidence="4 6" id="KW-0067">ATP-binding</keyword>
<evidence type="ECO:0000256" key="2">
    <source>
        <dbReference type="ARBA" id="ARBA00022694"/>
    </source>
</evidence>
<evidence type="ECO:0000256" key="6">
    <source>
        <dbReference type="HAMAP-Rule" id="MF_01161"/>
    </source>
</evidence>
<dbReference type="GO" id="GO:0005737">
    <property type="term" value="C:cytoplasm"/>
    <property type="evidence" value="ECO:0007669"/>
    <property type="project" value="UniProtKB-SubCell"/>
</dbReference>
<protein>
    <recommendedName>
        <fullName evidence="6">tRNA(Ile)-lysidine synthase</fullName>
        <ecNumber evidence="6">6.3.4.19</ecNumber>
    </recommendedName>
    <alternativeName>
        <fullName evidence="6">tRNA(Ile)-2-lysyl-cytidine synthase</fullName>
    </alternativeName>
    <alternativeName>
        <fullName evidence="6">tRNA(Ile)-lysidine synthetase</fullName>
    </alternativeName>
</protein>
<dbReference type="EMBL" id="CP114014">
    <property type="protein sequence ID" value="XAY04723.1"/>
    <property type="molecule type" value="Genomic_DNA"/>
</dbReference>
<dbReference type="Pfam" id="PF01171">
    <property type="entry name" value="ATP_bind_3"/>
    <property type="match status" value="1"/>
</dbReference>
<sequence>MGGALDAVLGPVRAGGLLPDGGPVVVLLSGGQDSVCLLDVAVTLAGRDVVRALHVNYALRDDADADQAHCAALCDRLEVPLDVERTRRPDGAPGNLQAWARDVRYAAGAKAAATSGGVLAAGHTATDQVETVLYRLATSPGRRALLGMPPRSGRLVRPLLPVTREQTAAYCAARGLAWRTDATNATDAYARGRVRHGLVPALTAVDERAQENVLRTAELLRDEAEVLQAVVETALAGRDHIAVDQLRQLPVALARLVVRELAEQAIGGRPCPRAAARLAEILELGDGALDVGDGARALVAGGVLRFGRTPPR</sequence>
<dbReference type="InterPro" id="IPR012094">
    <property type="entry name" value="tRNA_Ile_lys_synt"/>
</dbReference>
<dbReference type="RefSeq" id="WP_354701250.1">
    <property type="nucleotide sequence ID" value="NZ_CP114014.1"/>
</dbReference>
<keyword evidence="1 6" id="KW-0436">Ligase</keyword>
<dbReference type="AlphaFoldDB" id="A0AAU7AST7"/>
<evidence type="ECO:0000256" key="4">
    <source>
        <dbReference type="ARBA" id="ARBA00022840"/>
    </source>
</evidence>
<dbReference type="CDD" id="cd01992">
    <property type="entry name" value="TilS_N"/>
    <property type="match status" value="1"/>
</dbReference>
<keyword evidence="6" id="KW-0963">Cytoplasm</keyword>
<reference evidence="8" key="1">
    <citation type="submission" date="2022-12" db="EMBL/GenBank/DDBJ databases">
        <title>Paraconexibacter alkalitolerans sp. nov. and Baekduia alba sp. nov., isolated from soil and emended description of the genera Paraconexibacter (Chun et al., 2020) and Baekduia (An et al., 2020).</title>
        <authorList>
            <person name="Vieira S."/>
            <person name="Huber K.J."/>
            <person name="Geppert A."/>
            <person name="Wolf J."/>
            <person name="Neumann-Schaal M."/>
            <person name="Muesken M."/>
            <person name="Overmann J."/>
        </authorList>
    </citation>
    <scope>NUCLEOTIDE SEQUENCE</scope>
    <source>
        <strain evidence="8">AEG42_29</strain>
    </source>
</reference>
<dbReference type="HAMAP" id="MF_01161">
    <property type="entry name" value="tRNA_Ile_lys_synt"/>
    <property type="match status" value="1"/>
</dbReference>
<comment type="similarity">
    <text evidence="6">Belongs to the tRNA(Ile)-lysidine synthase family.</text>
</comment>
<dbReference type="PANTHER" id="PTHR43033">
    <property type="entry name" value="TRNA(ILE)-LYSIDINE SYNTHASE-RELATED"/>
    <property type="match status" value="1"/>
</dbReference>
<dbReference type="GO" id="GO:0006400">
    <property type="term" value="P:tRNA modification"/>
    <property type="evidence" value="ECO:0007669"/>
    <property type="project" value="UniProtKB-UniRule"/>
</dbReference>
<dbReference type="GO" id="GO:0005524">
    <property type="term" value="F:ATP binding"/>
    <property type="evidence" value="ECO:0007669"/>
    <property type="project" value="UniProtKB-UniRule"/>
</dbReference>
<evidence type="ECO:0000256" key="1">
    <source>
        <dbReference type="ARBA" id="ARBA00022598"/>
    </source>
</evidence>